<organism evidence="1 2">
    <name type="scientific">Microlunatus sagamiharensis</name>
    <dbReference type="NCBI Taxonomy" id="546874"/>
    <lineage>
        <taxon>Bacteria</taxon>
        <taxon>Bacillati</taxon>
        <taxon>Actinomycetota</taxon>
        <taxon>Actinomycetes</taxon>
        <taxon>Propionibacteriales</taxon>
        <taxon>Propionibacteriaceae</taxon>
        <taxon>Microlunatus</taxon>
    </lineage>
</organism>
<evidence type="ECO:0000313" key="2">
    <source>
        <dbReference type="Proteomes" id="UP000198825"/>
    </source>
</evidence>
<gene>
    <name evidence="1" type="ORF">SAMN04488544_3619</name>
</gene>
<dbReference type="AlphaFoldDB" id="A0A1H2NB46"/>
<accession>A0A1H2NB46</accession>
<proteinExistence type="predicted"/>
<dbReference type="EMBL" id="LT629799">
    <property type="protein sequence ID" value="SDV02325.1"/>
    <property type="molecule type" value="Genomic_DNA"/>
</dbReference>
<protein>
    <submittedName>
        <fullName evidence="1">Uncharacterized protein</fullName>
    </submittedName>
</protein>
<name>A0A1H2NB46_9ACTN</name>
<evidence type="ECO:0000313" key="1">
    <source>
        <dbReference type="EMBL" id="SDV02325.1"/>
    </source>
</evidence>
<reference evidence="2" key="1">
    <citation type="submission" date="2016-10" db="EMBL/GenBank/DDBJ databases">
        <authorList>
            <person name="Varghese N."/>
            <person name="Submissions S."/>
        </authorList>
    </citation>
    <scope>NUCLEOTIDE SEQUENCE [LARGE SCALE GENOMIC DNA]</scope>
    <source>
        <strain evidence="2">DSM 21743</strain>
    </source>
</reference>
<keyword evidence="2" id="KW-1185">Reference proteome</keyword>
<dbReference type="Proteomes" id="UP000198825">
    <property type="component" value="Chromosome I"/>
</dbReference>
<dbReference type="STRING" id="546874.SAMN04488544_3619"/>
<dbReference type="RefSeq" id="WP_157720079.1">
    <property type="nucleotide sequence ID" value="NZ_LT629799.1"/>
</dbReference>
<sequence>MREWWSERRLPRPLRRALRERRRLQARPWEEDLLHWAKDGSLHGHLVPPLEPEGPLRLLGLLRPTRRLSTTSDGWCPVWADEAMRQYLLDPEV</sequence>